<dbReference type="Gene3D" id="1.10.150.240">
    <property type="entry name" value="Putative phosphatase, domain 2"/>
    <property type="match status" value="1"/>
</dbReference>
<dbReference type="NCBIfam" id="TIGR01509">
    <property type="entry name" value="HAD-SF-IA-v3"/>
    <property type="match status" value="1"/>
</dbReference>
<dbReference type="AlphaFoldDB" id="A0A5C8ZDS0"/>
<dbReference type="RefSeq" id="WP_147926700.1">
    <property type="nucleotide sequence ID" value="NZ_VKAC01000007.1"/>
</dbReference>
<protein>
    <submittedName>
        <fullName evidence="1">HAD-IA family hydrolase</fullName>
    </submittedName>
</protein>
<comment type="caution">
    <text evidence="1">The sequence shown here is derived from an EMBL/GenBank/DDBJ whole genome shotgun (WGS) entry which is preliminary data.</text>
</comment>
<dbReference type="SUPFAM" id="SSF56784">
    <property type="entry name" value="HAD-like"/>
    <property type="match status" value="1"/>
</dbReference>
<dbReference type="Gene3D" id="3.40.50.1000">
    <property type="entry name" value="HAD superfamily/HAD-like"/>
    <property type="match status" value="1"/>
</dbReference>
<proteinExistence type="predicted"/>
<evidence type="ECO:0000313" key="2">
    <source>
        <dbReference type="Proteomes" id="UP000321234"/>
    </source>
</evidence>
<evidence type="ECO:0000313" key="1">
    <source>
        <dbReference type="EMBL" id="TXR55644.1"/>
    </source>
</evidence>
<keyword evidence="2" id="KW-1185">Reference proteome</keyword>
<accession>A0A5C8ZDS0</accession>
<dbReference type="Pfam" id="PF00702">
    <property type="entry name" value="Hydrolase"/>
    <property type="match status" value="1"/>
</dbReference>
<dbReference type="OrthoDB" id="9800058at2"/>
<dbReference type="Proteomes" id="UP000321234">
    <property type="component" value="Unassembled WGS sequence"/>
</dbReference>
<dbReference type="NCBIfam" id="TIGR01549">
    <property type="entry name" value="HAD-SF-IA-v1"/>
    <property type="match status" value="1"/>
</dbReference>
<dbReference type="EMBL" id="VKAC01000007">
    <property type="protein sequence ID" value="TXR55644.1"/>
    <property type="molecule type" value="Genomic_DNA"/>
</dbReference>
<dbReference type="InterPro" id="IPR051806">
    <property type="entry name" value="HAD-like_SPP"/>
</dbReference>
<dbReference type="InterPro" id="IPR006439">
    <property type="entry name" value="HAD-SF_hydro_IA"/>
</dbReference>
<dbReference type="GO" id="GO:0050308">
    <property type="term" value="F:sugar-phosphatase activity"/>
    <property type="evidence" value="ECO:0007669"/>
    <property type="project" value="TreeGrafter"/>
</dbReference>
<reference evidence="1 2" key="1">
    <citation type="submission" date="2019-07" db="EMBL/GenBank/DDBJ databases">
        <title>Quadrisphaera sp. strain DD2A genome sequencing and assembly.</title>
        <authorList>
            <person name="Kim I."/>
        </authorList>
    </citation>
    <scope>NUCLEOTIDE SEQUENCE [LARGE SCALE GENOMIC DNA]</scope>
    <source>
        <strain evidence="1 2">DD2A</strain>
    </source>
</reference>
<dbReference type="InterPro" id="IPR023214">
    <property type="entry name" value="HAD_sf"/>
</dbReference>
<organism evidence="1 2">
    <name type="scientific">Quadrisphaera setariae</name>
    <dbReference type="NCBI Taxonomy" id="2593304"/>
    <lineage>
        <taxon>Bacteria</taxon>
        <taxon>Bacillati</taxon>
        <taxon>Actinomycetota</taxon>
        <taxon>Actinomycetes</taxon>
        <taxon>Kineosporiales</taxon>
        <taxon>Kineosporiaceae</taxon>
        <taxon>Quadrisphaera</taxon>
    </lineage>
</organism>
<name>A0A5C8ZDS0_9ACTN</name>
<dbReference type="PANTHER" id="PTHR43481">
    <property type="entry name" value="FRUCTOSE-1-PHOSPHATE PHOSPHATASE"/>
    <property type="match status" value="1"/>
</dbReference>
<gene>
    <name evidence="1" type="ORF">FMM08_12415</name>
</gene>
<sequence>MTPPTTQPPARAVLFDADGVLVDSHAGYRRVWDRWSAVHGLDPDAVHAATHGRRVLDTLDEVAPHLDAASEVARLTQLVDSDPDAFSLYPAVPALLAQLHPQRWAVVTSGDDFRVRDRLRAGGAPVPDVVIGGAAVTRGKPDPEGYLLAARLLGVSPADCMVVEDAPAGVSAGRAAGMRVIALTTSNPASAFPDAGDAADLLVVPTLADAAPHLLSWAAQAQPSTW</sequence>
<dbReference type="InterPro" id="IPR023198">
    <property type="entry name" value="PGP-like_dom2"/>
</dbReference>
<dbReference type="InterPro" id="IPR036412">
    <property type="entry name" value="HAD-like_sf"/>
</dbReference>
<dbReference type="SFLD" id="SFLDG01129">
    <property type="entry name" value="C1.5:_HAD__Beta-PGM__Phosphata"/>
    <property type="match status" value="1"/>
</dbReference>
<dbReference type="PANTHER" id="PTHR43481:SF4">
    <property type="entry name" value="GLYCEROL-1-PHOSPHATE PHOSPHOHYDROLASE 1-RELATED"/>
    <property type="match status" value="1"/>
</dbReference>
<dbReference type="SFLD" id="SFLDS00003">
    <property type="entry name" value="Haloacid_Dehalogenase"/>
    <property type="match status" value="1"/>
</dbReference>
<keyword evidence="1" id="KW-0378">Hydrolase</keyword>